<name>A0A749KPG0_SALER</name>
<sequence length="49" mass="5486">MRNQSFSPSLPYRRPAERFKPDNDAPVVDETNNKTKSSICKAKSATKSS</sequence>
<comment type="caution">
    <text evidence="3">The sequence shown here is derived from an EMBL/GenBank/DDBJ whole genome shotgun (WGS) entry which is preliminary data.</text>
</comment>
<evidence type="ECO:0000313" key="2">
    <source>
        <dbReference type="EMBL" id="HAF2149561.1"/>
    </source>
</evidence>
<feature type="compositionally biased region" description="Basic and acidic residues" evidence="1">
    <location>
        <begin position="14"/>
        <end position="23"/>
    </location>
</feature>
<dbReference type="EMBL" id="DAAUOI010000026">
    <property type="protein sequence ID" value="HAF2149561.1"/>
    <property type="molecule type" value="Genomic_DNA"/>
</dbReference>
<evidence type="ECO:0000256" key="1">
    <source>
        <dbReference type="SAM" id="MobiDB-lite"/>
    </source>
</evidence>
<evidence type="ECO:0000313" key="3">
    <source>
        <dbReference type="EMBL" id="HAF5726932.1"/>
    </source>
</evidence>
<gene>
    <name evidence="3" type="ORF">G8L69_005087</name>
    <name evidence="2" type="ORF">G8M87_005043</name>
</gene>
<feature type="non-terminal residue" evidence="3">
    <location>
        <position position="49"/>
    </location>
</feature>
<dbReference type="AlphaFoldDB" id="A0A749KPG0"/>
<feature type="region of interest" description="Disordered" evidence="1">
    <location>
        <begin position="1"/>
        <end position="49"/>
    </location>
</feature>
<reference evidence="3" key="2">
    <citation type="submission" date="2020-02" db="EMBL/GenBank/DDBJ databases">
        <authorList>
            <consortium name="NCBI Pathogen Detection Project"/>
        </authorList>
    </citation>
    <scope>NUCLEOTIDE SEQUENCE</scope>
    <source>
        <strain evidence="3">MA.RM_250</strain>
        <strain evidence="2">MA.RM_338</strain>
    </source>
</reference>
<protein>
    <submittedName>
        <fullName evidence="3">Uncharacterized protein</fullName>
    </submittedName>
</protein>
<proteinExistence type="predicted"/>
<reference evidence="3" key="1">
    <citation type="journal article" date="2018" name="Genome Biol.">
        <title>SKESA: strategic k-mer extension for scrupulous assemblies.</title>
        <authorList>
            <person name="Souvorov A."/>
            <person name="Agarwala R."/>
            <person name="Lipman D.J."/>
        </authorList>
    </citation>
    <scope>NUCLEOTIDE SEQUENCE</scope>
    <source>
        <strain evidence="3">MA.RM_250</strain>
        <strain evidence="2">MA.RM_338</strain>
    </source>
</reference>
<dbReference type="EMBL" id="DAAVTU010000028">
    <property type="protein sequence ID" value="HAF5726932.1"/>
    <property type="molecule type" value="Genomic_DNA"/>
</dbReference>
<accession>A0A749KPG0</accession>
<organism evidence="3">
    <name type="scientific">Salmonella enterica</name>
    <name type="common">Salmonella choleraesuis</name>
    <dbReference type="NCBI Taxonomy" id="28901"/>
    <lineage>
        <taxon>Bacteria</taxon>
        <taxon>Pseudomonadati</taxon>
        <taxon>Pseudomonadota</taxon>
        <taxon>Gammaproteobacteria</taxon>
        <taxon>Enterobacterales</taxon>
        <taxon>Enterobacteriaceae</taxon>
        <taxon>Salmonella</taxon>
    </lineage>
</organism>